<keyword evidence="2" id="KW-0472">Membrane</keyword>
<dbReference type="RefSeq" id="WP_188360031.1">
    <property type="nucleotide sequence ID" value="NZ_BMDC01000003.1"/>
</dbReference>
<sequence>MSEQPYGSQNPNPNDPRWKYDPNSAGQAAESDTGTTSAGQDNYQGSYQGNYQTNPTNYQPGYSSPNQPPVYSAYAQNTGYGVPSQPVDKPATPQVLKYAALAVCGIVGAGLIGSLVQLLNPTILNDQIFNAFGMNANELESELGAVESSTPELIFGFVFSLLQYAVYIVFTIFMLKGHNWARIVLTVILGLTIVGGFFTLVAIIFVGFHWLFLLNLLGSVLSAVALVLLWLKPANDFYSKMKMYNQWKVHSQYR</sequence>
<evidence type="ECO:0000313" key="3">
    <source>
        <dbReference type="EMBL" id="GGH65051.1"/>
    </source>
</evidence>
<feature type="region of interest" description="Disordered" evidence="1">
    <location>
        <begin position="1"/>
        <end position="75"/>
    </location>
</feature>
<proteinExistence type="predicted"/>
<keyword evidence="2" id="KW-0812">Transmembrane</keyword>
<accession>A0A917MWL0</accession>
<organism evidence="3 4">
    <name type="scientific">Rothia aerolata</name>
    <dbReference type="NCBI Taxonomy" id="1812262"/>
    <lineage>
        <taxon>Bacteria</taxon>
        <taxon>Bacillati</taxon>
        <taxon>Actinomycetota</taxon>
        <taxon>Actinomycetes</taxon>
        <taxon>Micrococcales</taxon>
        <taxon>Micrococcaceae</taxon>
        <taxon>Rothia</taxon>
    </lineage>
</organism>
<reference evidence="3 4" key="1">
    <citation type="journal article" date="2014" name="Int. J. Syst. Evol. Microbiol.">
        <title>Complete genome sequence of Corynebacterium casei LMG S-19264T (=DSM 44701T), isolated from a smear-ripened cheese.</title>
        <authorList>
            <consortium name="US DOE Joint Genome Institute (JGI-PGF)"/>
            <person name="Walter F."/>
            <person name="Albersmeier A."/>
            <person name="Kalinowski J."/>
            <person name="Ruckert C."/>
        </authorList>
    </citation>
    <scope>NUCLEOTIDE SEQUENCE [LARGE SCALE GENOMIC DNA]</scope>
    <source>
        <strain evidence="3 4">CCM 8669</strain>
    </source>
</reference>
<feature type="compositionally biased region" description="Polar residues" evidence="1">
    <location>
        <begin position="24"/>
        <end position="65"/>
    </location>
</feature>
<dbReference type="Proteomes" id="UP000600171">
    <property type="component" value="Unassembled WGS sequence"/>
</dbReference>
<protein>
    <submittedName>
        <fullName evidence="3">Uncharacterized protein</fullName>
    </submittedName>
</protein>
<feature type="transmembrane region" description="Helical" evidence="2">
    <location>
        <begin position="153"/>
        <end position="175"/>
    </location>
</feature>
<feature type="transmembrane region" description="Helical" evidence="2">
    <location>
        <begin position="182"/>
        <end position="206"/>
    </location>
</feature>
<dbReference type="AlphaFoldDB" id="A0A917MWL0"/>
<evidence type="ECO:0000256" key="1">
    <source>
        <dbReference type="SAM" id="MobiDB-lite"/>
    </source>
</evidence>
<feature type="transmembrane region" description="Helical" evidence="2">
    <location>
        <begin position="212"/>
        <end position="231"/>
    </location>
</feature>
<comment type="caution">
    <text evidence="3">The sequence shown here is derived from an EMBL/GenBank/DDBJ whole genome shotgun (WGS) entry which is preliminary data.</text>
</comment>
<keyword evidence="4" id="KW-1185">Reference proteome</keyword>
<name>A0A917MWL0_9MICC</name>
<dbReference type="EMBL" id="BMDC01000003">
    <property type="protein sequence ID" value="GGH65051.1"/>
    <property type="molecule type" value="Genomic_DNA"/>
</dbReference>
<gene>
    <name evidence="3" type="ORF">GCM10007359_17910</name>
</gene>
<evidence type="ECO:0000313" key="4">
    <source>
        <dbReference type="Proteomes" id="UP000600171"/>
    </source>
</evidence>
<feature type="compositionally biased region" description="Polar residues" evidence="1">
    <location>
        <begin position="1"/>
        <end position="12"/>
    </location>
</feature>
<evidence type="ECO:0000256" key="2">
    <source>
        <dbReference type="SAM" id="Phobius"/>
    </source>
</evidence>
<keyword evidence="2" id="KW-1133">Transmembrane helix</keyword>
<feature type="transmembrane region" description="Helical" evidence="2">
    <location>
        <begin position="98"/>
        <end position="119"/>
    </location>
</feature>